<keyword evidence="5 7" id="KW-1133">Transmembrane helix</keyword>
<evidence type="ECO:0000256" key="4">
    <source>
        <dbReference type="ARBA" id="ARBA00022692"/>
    </source>
</evidence>
<dbReference type="Pfam" id="PF00953">
    <property type="entry name" value="Glycos_transf_4"/>
    <property type="match status" value="1"/>
</dbReference>
<dbReference type="Pfam" id="PF10555">
    <property type="entry name" value="MraY_sig1"/>
    <property type="match status" value="1"/>
</dbReference>
<dbReference type="GO" id="GO:0071555">
    <property type="term" value="P:cell wall organization"/>
    <property type="evidence" value="ECO:0007669"/>
    <property type="project" value="TreeGrafter"/>
</dbReference>
<feature type="transmembrane region" description="Helical" evidence="7">
    <location>
        <begin position="187"/>
        <end position="207"/>
    </location>
</feature>
<gene>
    <name evidence="8" type="ORF">MNBD_ACTINO02-681</name>
</gene>
<dbReference type="HAMAP" id="MF_00038">
    <property type="entry name" value="MraY"/>
    <property type="match status" value="1"/>
</dbReference>
<feature type="transmembrane region" description="Helical" evidence="7">
    <location>
        <begin position="270"/>
        <end position="293"/>
    </location>
</feature>
<evidence type="ECO:0000256" key="2">
    <source>
        <dbReference type="ARBA" id="ARBA00005583"/>
    </source>
</evidence>
<evidence type="ECO:0000313" key="8">
    <source>
        <dbReference type="EMBL" id="VAW09015.1"/>
    </source>
</evidence>
<keyword evidence="6 7" id="KW-0472">Membrane</keyword>
<feature type="transmembrane region" description="Helical" evidence="7">
    <location>
        <begin position="83"/>
        <end position="105"/>
    </location>
</feature>
<evidence type="ECO:0000256" key="6">
    <source>
        <dbReference type="ARBA" id="ARBA00023136"/>
    </source>
</evidence>
<comment type="subcellular location">
    <subcellularLocation>
        <location evidence="1">Membrane</location>
        <topology evidence="1">Multi-pass membrane protein</topology>
    </subcellularLocation>
</comment>
<feature type="transmembrane region" description="Helical" evidence="7">
    <location>
        <begin position="51"/>
        <end position="71"/>
    </location>
</feature>
<dbReference type="InterPro" id="IPR018480">
    <property type="entry name" value="PNAcMuramoyl-5peptid_Trfase_CS"/>
</dbReference>
<dbReference type="NCBIfam" id="TIGR00445">
    <property type="entry name" value="mraY"/>
    <property type="match status" value="1"/>
</dbReference>
<evidence type="ECO:0000256" key="1">
    <source>
        <dbReference type="ARBA" id="ARBA00004141"/>
    </source>
</evidence>
<comment type="similarity">
    <text evidence="2">Belongs to the glycosyltransferase 4 family. MraY subfamily.</text>
</comment>
<keyword evidence="3 8" id="KW-0808">Transferase</keyword>
<dbReference type="EC" id="2.7.8.13" evidence="8"/>
<name>A0A3B0ST04_9ZZZZ</name>
<feature type="transmembrane region" description="Helical" evidence="7">
    <location>
        <begin position="125"/>
        <end position="142"/>
    </location>
</feature>
<dbReference type="EMBL" id="UOEK01000516">
    <property type="protein sequence ID" value="VAW09015.1"/>
    <property type="molecule type" value="Genomic_DNA"/>
</dbReference>
<dbReference type="PROSITE" id="PS01348">
    <property type="entry name" value="MRAY_2"/>
    <property type="match status" value="1"/>
</dbReference>
<dbReference type="GO" id="GO:0008963">
    <property type="term" value="F:phospho-N-acetylmuramoyl-pentapeptide-transferase activity"/>
    <property type="evidence" value="ECO:0007669"/>
    <property type="project" value="InterPro"/>
</dbReference>
<reference evidence="8" key="1">
    <citation type="submission" date="2018-06" db="EMBL/GenBank/DDBJ databases">
        <authorList>
            <person name="Zhirakovskaya E."/>
        </authorList>
    </citation>
    <scope>NUCLEOTIDE SEQUENCE</scope>
</reference>
<evidence type="ECO:0000256" key="7">
    <source>
        <dbReference type="SAM" id="Phobius"/>
    </source>
</evidence>
<feature type="transmembrane region" description="Helical" evidence="7">
    <location>
        <begin position="6"/>
        <end position="23"/>
    </location>
</feature>
<dbReference type="GO" id="GO:0005886">
    <property type="term" value="C:plasma membrane"/>
    <property type="evidence" value="ECO:0007669"/>
    <property type="project" value="TreeGrafter"/>
</dbReference>
<sequence>MISLLISGTISFLITILVTPIAIRELRKRSMGQFIQEEVSMHSHKKGTPTMGGVVMWVAVTVGYVVAHFRFWSFSDGWTPSIIPFSVEGVLVLMAFLGMGLIGFLDDYAKFAQKRNLGLSKRWKFLGQVVIASLFVLGANAAGVSTKISVTRSVGADLGPWVYGLFVLFMLIAMANAVNFTDGLDGLVAGSGSMVFGAYVLITFWQFRNPDYYGISGALELGMVAAAIVGALAGFLWWNAAPAKIIMGDSGSQALGGALASLALLTQTHFLVVILGGLYVMEAASVVLQIFTFRTWGKRIFRMAPIHHHFELMGWPETVVIIRFWILSGMTVAIGVGLFYAEFLSVTDRGLAP</sequence>
<organism evidence="8">
    <name type="scientific">hydrothermal vent metagenome</name>
    <dbReference type="NCBI Taxonomy" id="652676"/>
    <lineage>
        <taxon>unclassified sequences</taxon>
        <taxon>metagenomes</taxon>
        <taxon>ecological metagenomes</taxon>
    </lineage>
</organism>
<dbReference type="InterPro" id="IPR003524">
    <property type="entry name" value="PNAcMuramoyl-5peptid_Trfase"/>
</dbReference>
<dbReference type="InterPro" id="IPR000715">
    <property type="entry name" value="Glycosyl_transferase_4"/>
</dbReference>
<feature type="transmembrane region" description="Helical" evidence="7">
    <location>
        <begin position="213"/>
        <end position="238"/>
    </location>
</feature>
<dbReference type="CDD" id="cd06852">
    <property type="entry name" value="GT_MraY"/>
    <property type="match status" value="1"/>
</dbReference>
<evidence type="ECO:0000256" key="5">
    <source>
        <dbReference type="ARBA" id="ARBA00022989"/>
    </source>
</evidence>
<feature type="transmembrane region" description="Helical" evidence="7">
    <location>
        <begin position="162"/>
        <end position="180"/>
    </location>
</feature>
<proteinExistence type="inferred from homology"/>
<dbReference type="PANTHER" id="PTHR22926:SF5">
    <property type="entry name" value="PHOSPHO-N-ACETYLMURAMOYL-PENTAPEPTIDE-TRANSFERASE HOMOLOG"/>
    <property type="match status" value="1"/>
</dbReference>
<dbReference type="GO" id="GO:0044038">
    <property type="term" value="P:cell wall macromolecule biosynthetic process"/>
    <property type="evidence" value="ECO:0007669"/>
    <property type="project" value="TreeGrafter"/>
</dbReference>
<feature type="transmembrane region" description="Helical" evidence="7">
    <location>
        <begin position="320"/>
        <end position="341"/>
    </location>
</feature>
<dbReference type="AlphaFoldDB" id="A0A3B0ST04"/>
<protein>
    <submittedName>
        <fullName evidence="8">Phospho-N-acetylmuramoyl-pentapeptide-transferase</fullName>
        <ecNumber evidence="8">2.7.8.13</ecNumber>
    </submittedName>
</protein>
<accession>A0A3B0ST04</accession>
<evidence type="ECO:0000256" key="3">
    <source>
        <dbReference type="ARBA" id="ARBA00022679"/>
    </source>
</evidence>
<keyword evidence="4 7" id="KW-0812">Transmembrane</keyword>
<dbReference type="PANTHER" id="PTHR22926">
    <property type="entry name" value="PHOSPHO-N-ACETYLMURAMOYL-PENTAPEPTIDE-TRANSFERASE"/>
    <property type="match status" value="1"/>
</dbReference>